<gene>
    <name evidence="2" type="ORF">V2K49_34780</name>
</gene>
<evidence type="ECO:0000313" key="3">
    <source>
        <dbReference type="Proteomes" id="UP001354649"/>
    </source>
</evidence>
<evidence type="ECO:0000256" key="1">
    <source>
        <dbReference type="SAM" id="MobiDB-lite"/>
    </source>
</evidence>
<reference evidence="2 3" key="1">
    <citation type="submission" date="2023-11" db="EMBL/GenBank/DDBJ databases">
        <title>30 novel species of actinomycetes from the DSMZ collection.</title>
        <authorList>
            <person name="Nouioui I."/>
        </authorList>
    </citation>
    <scope>NUCLEOTIDE SEQUENCE [LARGE SCALE GENOMIC DNA]</scope>
    <source>
        <strain evidence="2 3">DSM 41602</strain>
    </source>
</reference>
<evidence type="ECO:0000313" key="2">
    <source>
        <dbReference type="EMBL" id="MEE4588186.1"/>
    </source>
</evidence>
<proteinExistence type="predicted"/>
<dbReference type="EMBL" id="JAZBJQ010000031">
    <property type="protein sequence ID" value="MEE4588186.1"/>
    <property type="molecule type" value="Genomic_DNA"/>
</dbReference>
<dbReference type="AlphaFoldDB" id="A0ABD5JKA7"/>
<feature type="region of interest" description="Disordered" evidence="1">
    <location>
        <begin position="34"/>
        <end position="58"/>
    </location>
</feature>
<dbReference type="Proteomes" id="UP001354649">
    <property type="component" value="Unassembled WGS sequence"/>
</dbReference>
<comment type="caution">
    <text evidence="2">The sequence shown here is derived from an EMBL/GenBank/DDBJ whole genome shotgun (WGS) entry which is preliminary data.</text>
</comment>
<organism evidence="2 3">
    <name type="scientific">Streptomyces antimycoticus</name>
    <dbReference type="NCBI Taxonomy" id="68175"/>
    <lineage>
        <taxon>Bacteria</taxon>
        <taxon>Bacillati</taxon>
        <taxon>Actinomycetota</taxon>
        <taxon>Actinomycetes</taxon>
        <taxon>Kitasatosporales</taxon>
        <taxon>Streptomycetaceae</taxon>
        <taxon>Streptomyces</taxon>
        <taxon>Streptomyces violaceusniger group</taxon>
    </lineage>
</organism>
<accession>A0ABD5JKA7</accession>
<sequence>MSKFLREDDIVRVESNVYSVSGSNTNWGIVKDGDSCTSSTPATPATATSCSPRWRRSG</sequence>
<feature type="compositionally biased region" description="Low complexity" evidence="1">
    <location>
        <begin position="35"/>
        <end position="52"/>
    </location>
</feature>
<name>A0ABD5JKA7_9ACTN</name>
<protein>
    <submittedName>
        <fullName evidence="2">Uncharacterized protein</fullName>
    </submittedName>
</protein>